<feature type="compositionally biased region" description="Polar residues" evidence="1">
    <location>
        <begin position="385"/>
        <end position="398"/>
    </location>
</feature>
<evidence type="ECO:0000313" key="2">
    <source>
        <dbReference type="EMBL" id="SBT01134.1"/>
    </source>
</evidence>
<gene>
    <name evidence="2" type="ORF">PMALA_080120</name>
</gene>
<dbReference type="AlphaFoldDB" id="A0A1A8X796"/>
<organism evidence="2 3">
    <name type="scientific">Plasmodium malariae</name>
    <dbReference type="NCBI Taxonomy" id="5858"/>
    <lineage>
        <taxon>Eukaryota</taxon>
        <taxon>Sar</taxon>
        <taxon>Alveolata</taxon>
        <taxon>Apicomplexa</taxon>
        <taxon>Aconoidasida</taxon>
        <taxon>Haemosporida</taxon>
        <taxon>Plasmodiidae</taxon>
        <taxon>Plasmodium</taxon>
        <taxon>Plasmodium (Plasmodium)</taxon>
    </lineage>
</organism>
<evidence type="ECO:0000256" key="1">
    <source>
        <dbReference type="SAM" id="MobiDB-lite"/>
    </source>
</evidence>
<dbReference type="InterPro" id="IPR038765">
    <property type="entry name" value="Papain-like_cys_pep_sf"/>
</dbReference>
<evidence type="ECO:0008006" key="4">
    <source>
        <dbReference type="Google" id="ProtNLM"/>
    </source>
</evidence>
<protein>
    <recommendedName>
        <fullName evidence="4">Calpain catalytic domain-containing protein</fullName>
    </recommendedName>
</protein>
<feature type="compositionally biased region" description="Basic and acidic residues" evidence="1">
    <location>
        <begin position="399"/>
        <end position="408"/>
    </location>
</feature>
<feature type="compositionally biased region" description="Low complexity" evidence="1">
    <location>
        <begin position="44"/>
        <end position="53"/>
    </location>
</feature>
<evidence type="ECO:0000313" key="3">
    <source>
        <dbReference type="Proteomes" id="UP000078597"/>
    </source>
</evidence>
<dbReference type="SUPFAM" id="SSF54001">
    <property type="entry name" value="Cysteine proteinases"/>
    <property type="match status" value="1"/>
</dbReference>
<dbReference type="Proteomes" id="UP000078597">
    <property type="component" value="Unassembled WGS sequence"/>
</dbReference>
<dbReference type="VEuPathDB" id="PlasmoDB:PmUG01_12045000"/>
<dbReference type="EMBL" id="FLQW01006855">
    <property type="protein sequence ID" value="SBT01134.1"/>
    <property type="molecule type" value="Genomic_DNA"/>
</dbReference>
<sequence length="620" mass="73309">METIFQKNKIIEFESFNKTFELWKKYVTDEVLTSCSENEKNKTKQNNNNNNESRNNKIRSKLTLKLKPKLKQKLKSKSIKNFDKYVHKWGEINFFRRHNNYNNNEKFEYGNNKKLEEEKEKKQYNHIHNNYDFDSDNSSAEKKKKEFLLHYISVYEEQLEKLSKDPESYYSNEGSKEEENGEACIVTYENYINRNVNITTYTGDIQFLKFFYSSICLIKENKVLIPCGHYLYELIYPQTVYSFPLINKLNYYFVKLYINNSWYLVFVDLTLPYDEKNELISCYSLNEREIWTHILMKALYKCFHVFRFSNYHFFIIEMLTGLKYINTSAYSINHTLYNNKNIIKSILMRQQNDLSDRRNLKSVLVCDKENYPFVKEAEKKAASEGNVQSEEVITTSNERINDMNKGDSDSDSDGDSNGCCSDNHGKGDHYVSTRDREEQENSFYFLICPFEDKEHLKVKCENMKPRNCIKLSEYLINKKKKDILKGYKYIDNQGHIIIFNAELVPVENPAFYPNDSEGECSDSKTGKRNMLLLENKKTTNVSSGTNDGTNNISCNNKSGRKYSIIINENVENVLKMFKEILSLEQRKLKHSKNINEDSDNKNIKCSSLKQVKRVNFFYHH</sequence>
<feature type="region of interest" description="Disordered" evidence="1">
    <location>
        <begin position="382"/>
        <end position="424"/>
    </location>
</feature>
<accession>A0A1A8X796</accession>
<feature type="region of interest" description="Disordered" evidence="1">
    <location>
        <begin position="38"/>
        <end position="59"/>
    </location>
</feature>
<name>A0A1A8X796_PLAMA</name>
<proteinExistence type="predicted"/>
<reference evidence="3" key="1">
    <citation type="submission" date="2016-05" db="EMBL/GenBank/DDBJ databases">
        <authorList>
            <person name="Naeem Raeece"/>
        </authorList>
    </citation>
    <scope>NUCLEOTIDE SEQUENCE [LARGE SCALE GENOMIC DNA]</scope>
</reference>